<evidence type="ECO:0000313" key="2">
    <source>
        <dbReference type="EMBL" id="AUZ88190.1"/>
    </source>
</evidence>
<dbReference type="Proteomes" id="UP000239187">
    <property type="component" value="Chromosome"/>
</dbReference>
<feature type="compositionally biased region" description="Low complexity" evidence="1">
    <location>
        <begin position="35"/>
        <end position="49"/>
    </location>
</feature>
<evidence type="ECO:0000256" key="1">
    <source>
        <dbReference type="SAM" id="MobiDB-lite"/>
    </source>
</evidence>
<feature type="compositionally biased region" description="Basic and acidic residues" evidence="1">
    <location>
        <begin position="53"/>
        <end position="65"/>
    </location>
</feature>
<dbReference type="AlphaFoldDB" id="A0A2L0UG20"/>
<evidence type="ECO:0000313" key="3">
    <source>
        <dbReference type="Proteomes" id="UP000239187"/>
    </source>
</evidence>
<gene>
    <name evidence="2" type="ORF">CVO76_11470</name>
</gene>
<reference evidence="2 3" key="1">
    <citation type="submission" date="2017-11" db="EMBL/GenBank/DDBJ databases">
        <title>Draft genome of Arthrobacter agilis strain UMCV2, a plant growth-promoting rhizobacterium and biocontrol capacity of phytopathogenic fungi.</title>
        <authorList>
            <person name="Martinez-Camara R."/>
            <person name="Santoyo G."/>
            <person name="Moreno-Hagelsieb G."/>
            <person name="Valencia-Cantero E."/>
        </authorList>
    </citation>
    <scope>NUCLEOTIDE SEQUENCE [LARGE SCALE GENOMIC DNA]</scope>
    <source>
        <strain evidence="2 3">UMCV2</strain>
    </source>
</reference>
<dbReference type="RefSeq" id="WP_208739342.1">
    <property type="nucleotide sequence ID" value="NZ_CP024915.1"/>
</dbReference>
<proteinExistence type="predicted"/>
<organism evidence="2 3">
    <name type="scientific">Arthrobacter agilis</name>
    <dbReference type="NCBI Taxonomy" id="37921"/>
    <lineage>
        <taxon>Bacteria</taxon>
        <taxon>Bacillati</taxon>
        <taxon>Actinomycetota</taxon>
        <taxon>Actinomycetes</taxon>
        <taxon>Micrococcales</taxon>
        <taxon>Micrococcaceae</taxon>
        <taxon>Arthrobacter</taxon>
    </lineage>
</organism>
<feature type="non-terminal residue" evidence="2">
    <location>
        <position position="1"/>
    </location>
</feature>
<dbReference type="EMBL" id="CP024915">
    <property type="protein sequence ID" value="AUZ88190.1"/>
    <property type="molecule type" value="Genomic_DNA"/>
</dbReference>
<accession>A0A2L0UG20</accession>
<sequence length="128" mass="12547">PGGAALPADHPLGPAVPVPPAGKEARRSEQGSGNGDAPATADPASDATGGQHGDGHPDGDRRNDVLDPSAGSAGQPADTIRDQQDTHAAGAVPAAFNGEGTPADPHEDRHPEDAAAEPDSWDSGGATS</sequence>
<protein>
    <submittedName>
        <fullName evidence="2">Uncharacterized protein</fullName>
    </submittedName>
</protein>
<name>A0A2L0UG20_9MICC</name>
<feature type="compositionally biased region" description="Basic and acidic residues" evidence="1">
    <location>
        <begin position="104"/>
        <end position="113"/>
    </location>
</feature>
<feature type="region of interest" description="Disordered" evidence="1">
    <location>
        <begin position="1"/>
        <end position="128"/>
    </location>
</feature>